<feature type="compositionally biased region" description="Basic and acidic residues" evidence="2">
    <location>
        <begin position="388"/>
        <end position="402"/>
    </location>
</feature>
<organism evidence="3">
    <name type="scientific">Darwinula stevensoni</name>
    <dbReference type="NCBI Taxonomy" id="69355"/>
    <lineage>
        <taxon>Eukaryota</taxon>
        <taxon>Metazoa</taxon>
        <taxon>Ecdysozoa</taxon>
        <taxon>Arthropoda</taxon>
        <taxon>Crustacea</taxon>
        <taxon>Oligostraca</taxon>
        <taxon>Ostracoda</taxon>
        <taxon>Podocopa</taxon>
        <taxon>Podocopida</taxon>
        <taxon>Darwinulocopina</taxon>
        <taxon>Darwinuloidea</taxon>
        <taxon>Darwinulidae</taxon>
        <taxon>Darwinula</taxon>
    </lineage>
</organism>
<feature type="compositionally biased region" description="Basic and acidic residues" evidence="2">
    <location>
        <begin position="83"/>
        <end position="94"/>
    </location>
</feature>
<proteinExistence type="predicted"/>
<evidence type="ECO:0000256" key="1">
    <source>
        <dbReference type="SAM" id="Coils"/>
    </source>
</evidence>
<evidence type="ECO:0000313" key="4">
    <source>
        <dbReference type="Proteomes" id="UP000677054"/>
    </source>
</evidence>
<feature type="compositionally biased region" description="Basic and acidic residues" evidence="2">
    <location>
        <begin position="62"/>
        <end position="72"/>
    </location>
</feature>
<dbReference type="EMBL" id="CAJPEV010003504">
    <property type="protein sequence ID" value="CAG0899898.1"/>
    <property type="molecule type" value="Genomic_DNA"/>
</dbReference>
<name>A0A7R9ACJ8_9CRUS</name>
<feature type="region of interest" description="Disordered" evidence="2">
    <location>
        <begin position="388"/>
        <end position="492"/>
    </location>
</feature>
<feature type="region of interest" description="Disordered" evidence="2">
    <location>
        <begin position="1"/>
        <end position="43"/>
    </location>
</feature>
<protein>
    <submittedName>
        <fullName evidence="3">Uncharacterized protein</fullName>
    </submittedName>
</protein>
<accession>A0A7R9ACJ8</accession>
<feature type="region of interest" description="Disordered" evidence="2">
    <location>
        <begin position="122"/>
        <end position="144"/>
    </location>
</feature>
<dbReference type="EMBL" id="LR903021">
    <property type="protein sequence ID" value="CAD7251375.1"/>
    <property type="molecule type" value="Genomic_DNA"/>
</dbReference>
<dbReference type="AlphaFoldDB" id="A0A7R9ACJ8"/>
<feature type="coiled-coil region" evidence="1">
    <location>
        <begin position="261"/>
        <end position="313"/>
    </location>
</feature>
<evidence type="ECO:0000313" key="3">
    <source>
        <dbReference type="EMBL" id="CAD7251375.1"/>
    </source>
</evidence>
<keyword evidence="1" id="KW-0175">Coiled coil</keyword>
<feature type="compositionally biased region" description="Polar residues" evidence="2">
    <location>
        <begin position="403"/>
        <end position="421"/>
    </location>
</feature>
<dbReference type="OrthoDB" id="78101at2759"/>
<feature type="compositionally biased region" description="Polar residues" evidence="2">
    <location>
        <begin position="133"/>
        <end position="144"/>
    </location>
</feature>
<evidence type="ECO:0000256" key="2">
    <source>
        <dbReference type="SAM" id="MobiDB-lite"/>
    </source>
</evidence>
<feature type="compositionally biased region" description="Polar residues" evidence="2">
    <location>
        <begin position="455"/>
        <end position="468"/>
    </location>
</feature>
<dbReference type="Proteomes" id="UP000677054">
    <property type="component" value="Unassembled WGS sequence"/>
</dbReference>
<feature type="compositionally biased region" description="Basic and acidic residues" evidence="2">
    <location>
        <begin position="425"/>
        <end position="447"/>
    </location>
</feature>
<feature type="region of interest" description="Disordered" evidence="2">
    <location>
        <begin position="55"/>
        <end position="94"/>
    </location>
</feature>
<sequence length="492" mass="55699">MTSKSTAEEVGNASKDRRLQIGTHRGLLNGMTSTPIKGEAEDGSMDRGCVVRQLFGHQPRSGSKEREERENALEISTVSSISEHGEESAGSHTRDFSLQAKEIIQQCMTNLMSLLHNDKTSSSIRTADEVETPGSQPDQRDTSINANGVFHSHTYVPTTFERTLSNTDLPVGVAGSHFLSDVSLPRNGDVTGYLGPSGDLTAWSTLQTTANHTCGRNRYSDWVSHVFESQLLCQKLRLEAHFQQKLLSLSEEKSREVAHLHEKYQRRMQEYEGVIRDLEQQIQRGAKDFIRLNDVKNKQIKELTKLLEERQRTVTVNQLPLKDGEQEFAWEMERCDIEKRHVEQLKTLIQESNGKLREMQDQYQNQAIAMGAELELLRETKKRLEERLQEVENRPRLKDRSEGGSQRCLNNSESKGTQTSPVVFLEKDHRPTRVEDQVAMFKGRENSSDDMVLSGSLNSSERADSMSTSRRRSGNESGDLAAITSRLRKQVL</sequence>
<reference evidence="3" key="1">
    <citation type="submission" date="2020-11" db="EMBL/GenBank/DDBJ databases">
        <authorList>
            <person name="Tran Van P."/>
        </authorList>
    </citation>
    <scope>NUCLEOTIDE SEQUENCE</scope>
</reference>
<gene>
    <name evidence="3" type="ORF">DSTB1V02_LOCUS11142</name>
</gene>
<keyword evidence="4" id="KW-1185">Reference proteome</keyword>